<evidence type="ECO:0000313" key="2">
    <source>
        <dbReference type="EMBL" id="MFC6034808.1"/>
    </source>
</evidence>
<comment type="caution">
    <text evidence="2">The sequence shown here is derived from an EMBL/GenBank/DDBJ whole genome shotgun (WGS) entry which is preliminary data.</text>
</comment>
<evidence type="ECO:0008006" key="4">
    <source>
        <dbReference type="Google" id="ProtNLM"/>
    </source>
</evidence>
<evidence type="ECO:0000256" key="1">
    <source>
        <dbReference type="SAM" id="Phobius"/>
    </source>
</evidence>
<gene>
    <name evidence="2" type="ORF">ACFMB1_04585</name>
</gene>
<keyword evidence="1" id="KW-0812">Transmembrane</keyword>
<reference evidence="2 3" key="1">
    <citation type="submission" date="2024-09" db="EMBL/GenBank/DDBJ databases">
        <authorList>
            <person name="Zhang Z.-H."/>
        </authorList>
    </citation>
    <scope>NUCLEOTIDE SEQUENCE [LARGE SCALE GENOMIC DNA]</scope>
    <source>
        <strain evidence="2 3">HHTR114</strain>
    </source>
</reference>
<dbReference type="Proteomes" id="UP001596116">
    <property type="component" value="Unassembled WGS sequence"/>
</dbReference>
<evidence type="ECO:0000313" key="3">
    <source>
        <dbReference type="Proteomes" id="UP001596116"/>
    </source>
</evidence>
<feature type="transmembrane region" description="Helical" evidence="1">
    <location>
        <begin position="30"/>
        <end position="47"/>
    </location>
</feature>
<sequence length="330" mass="36040">MIVPLIKSAANGAARRWSVLREREEVQKGLKVLQYSLLAAIIVYLLYKLTHMGWRDVIGSLPESPWFYLFFGLRFFALPVSELALYEIVWSRPLVRHFFVFIRKRVYNFAVMGYSGEAFLTIWARRCLSLPHKTILVGVKDNNLLSAFASNAATVVLLVTLAATGGLKAGLEAFPGARWLFALAFLSAGTLSVLVMVFRDKLMALPKGVMPRLISVHGGRQALIILLHAAMYASALPGAPVMAWIMFITMQLVLSRVPFLPNQDIVYLGAALSLAPIVGAPEAAVAGMLVAEAGLSQVFNIAMFFATAHIARTEIGAQNRNKPLPAGAVS</sequence>
<proteinExistence type="predicted"/>
<dbReference type="EMBL" id="JBHPON010000001">
    <property type="protein sequence ID" value="MFC6034808.1"/>
    <property type="molecule type" value="Genomic_DNA"/>
</dbReference>
<dbReference type="RefSeq" id="WP_379879854.1">
    <property type="nucleotide sequence ID" value="NZ_JBHPON010000001.1"/>
</dbReference>
<keyword evidence="1" id="KW-0472">Membrane</keyword>
<organism evidence="2 3">
    <name type="scientific">Hyphococcus aureus</name>
    <dbReference type="NCBI Taxonomy" id="2666033"/>
    <lineage>
        <taxon>Bacteria</taxon>
        <taxon>Pseudomonadati</taxon>
        <taxon>Pseudomonadota</taxon>
        <taxon>Alphaproteobacteria</taxon>
        <taxon>Parvularculales</taxon>
        <taxon>Parvularculaceae</taxon>
        <taxon>Hyphococcus</taxon>
    </lineage>
</organism>
<name>A0ABW1KVU5_9PROT</name>
<feature type="transmembrane region" description="Helical" evidence="1">
    <location>
        <begin position="144"/>
        <end position="167"/>
    </location>
</feature>
<feature type="transmembrane region" description="Helical" evidence="1">
    <location>
        <begin position="179"/>
        <end position="198"/>
    </location>
</feature>
<feature type="transmembrane region" description="Helical" evidence="1">
    <location>
        <begin position="67"/>
        <end position="86"/>
    </location>
</feature>
<feature type="transmembrane region" description="Helical" evidence="1">
    <location>
        <begin position="106"/>
        <end position="124"/>
    </location>
</feature>
<keyword evidence="1" id="KW-1133">Transmembrane helix</keyword>
<keyword evidence="3" id="KW-1185">Reference proteome</keyword>
<accession>A0ABW1KVU5</accession>
<protein>
    <recommendedName>
        <fullName evidence="4">Flippase-like domain-containing protein</fullName>
    </recommendedName>
</protein>